<dbReference type="SUPFAM" id="SSF56112">
    <property type="entry name" value="Protein kinase-like (PK-like)"/>
    <property type="match status" value="1"/>
</dbReference>
<evidence type="ECO:0000256" key="3">
    <source>
        <dbReference type="ARBA" id="ARBA00022741"/>
    </source>
</evidence>
<comment type="caution">
    <text evidence="8">The sequence shown here is derived from an EMBL/GenBank/DDBJ whole genome shotgun (WGS) entry which is preliminary data.</text>
</comment>
<evidence type="ECO:0000256" key="6">
    <source>
        <dbReference type="SAM" id="MobiDB-lite"/>
    </source>
</evidence>
<dbReference type="AlphaFoldDB" id="A0A2I0HI20"/>
<keyword evidence="5" id="KW-0067">ATP-binding</keyword>
<sequence>MNPKISDFGLARVFQATQDLMNTHRVVGTLGYMSPEYVMGGMFSEKSDVYSFGVLMLEIISSKKNTSLCYHGKILNLLSYAWELWREGRGMELLDEAILTDSVASIKLEVMKCIHIGLLCIQDHATDRPNMLSVILMLSGESDPPNPKPPSLTSFQSSLDHEVHGQRESPLSINTMTCTTIEGR</sequence>
<evidence type="ECO:0000256" key="1">
    <source>
        <dbReference type="ARBA" id="ARBA00022527"/>
    </source>
</evidence>
<dbReference type="Pfam" id="PF07714">
    <property type="entry name" value="PK_Tyr_Ser-Thr"/>
    <property type="match status" value="1"/>
</dbReference>
<dbReference type="Gene3D" id="1.10.510.10">
    <property type="entry name" value="Transferase(Phosphotransferase) domain 1"/>
    <property type="match status" value="1"/>
</dbReference>
<dbReference type="InterPro" id="IPR011009">
    <property type="entry name" value="Kinase-like_dom_sf"/>
</dbReference>
<keyword evidence="2" id="KW-0808">Transferase</keyword>
<evidence type="ECO:0000259" key="7">
    <source>
        <dbReference type="PROSITE" id="PS50011"/>
    </source>
</evidence>
<gene>
    <name evidence="8" type="ORF">CRG98_048347</name>
</gene>
<protein>
    <recommendedName>
        <fullName evidence="7">Protein kinase domain-containing protein</fullName>
    </recommendedName>
</protein>
<keyword evidence="9" id="KW-1185">Reference proteome</keyword>
<dbReference type="PANTHER" id="PTHR27002">
    <property type="entry name" value="RECEPTOR-LIKE SERINE/THREONINE-PROTEIN KINASE SD1-8"/>
    <property type="match status" value="1"/>
</dbReference>
<organism evidence="8 9">
    <name type="scientific">Punica granatum</name>
    <name type="common">Pomegranate</name>
    <dbReference type="NCBI Taxonomy" id="22663"/>
    <lineage>
        <taxon>Eukaryota</taxon>
        <taxon>Viridiplantae</taxon>
        <taxon>Streptophyta</taxon>
        <taxon>Embryophyta</taxon>
        <taxon>Tracheophyta</taxon>
        <taxon>Spermatophyta</taxon>
        <taxon>Magnoliopsida</taxon>
        <taxon>eudicotyledons</taxon>
        <taxon>Gunneridae</taxon>
        <taxon>Pentapetalae</taxon>
        <taxon>rosids</taxon>
        <taxon>malvids</taxon>
        <taxon>Myrtales</taxon>
        <taxon>Lythraceae</taxon>
        <taxon>Punica</taxon>
    </lineage>
</organism>
<dbReference type="Proteomes" id="UP000233551">
    <property type="component" value="Unassembled WGS sequence"/>
</dbReference>
<dbReference type="EMBL" id="PGOL01009086">
    <property type="protein sequence ID" value="PKI31263.1"/>
    <property type="molecule type" value="Genomic_DNA"/>
</dbReference>
<keyword evidence="3" id="KW-0547">Nucleotide-binding</keyword>
<evidence type="ECO:0000313" key="8">
    <source>
        <dbReference type="EMBL" id="PKI31263.1"/>
    </source>
</evidence>
<evidence type="ECO:0000256" key="2">
    <source>
        <dbReference type="ARBA" id="ARBA00022679"/>
    </source>
</evidence>
<dbReference type="InterPro" id="IPR001245">
    <property type="entry name" value="Ser-Thr/Tyr_kinase_cat_dom"/>
</dbReference>
<evidence type="ECO:0000256" key="4">
    <source>
        <dbReference type="ARBA" id="ARBA00022777"/>
    </source>
</evidence>
<proteinExistence type="predicted"/>
<evidence type="ECO:0000313" key="9">
    <source>
        <dbReference type="Proteomes" id="UP000233551"/>
    </source>
</evidence>
<evidence type="ECO:0000256" key="5">
    <source>
        <dbReference type="ARBA" id="ARBA00022840"/>
    </source>
</evidence>
<dbReference type="InterPro" id="IPR000719">
    <property type="entry name" value="Prot_kinase_dom"/>
</dbReference>
<dbReference type="GO" id="GO:0004674">
    <property type="term" value="F:protein serine/threonine kinase activity"/>
    <property type="evidence" value="ECO:0007669"/>
    <property type="project" value="UniProtKB-KW"/>
</dbReference>
<feature type="domain" description="Protein kinase" evidence="7">
    <location>
        <begin position="1"/>
        <end position="118"/>
    </location>
</feature>
<dbReference type="PANTHER" id="PTHR27002:SF422">
    <property type="entry name" value="RECEPTOR-LIKE SERINE_THREONINE-PROTEIN KINASE"/>
    <property type="match status" value="1"/>
</dbReference>
<reference evidence="8 9" key="1">
    <citation type="submission" date="2017-11" db="EMBL/GenBank/DDBJ databases">
        <title>De-novo sequencing of pomegranate (Punica granatum L.) genome.</title>
        <authorList>
            <person name="Akparov Z."/>
            <person name="Amiraslanov A."/>
            <person name="Hajiyeva S."/>
            <person name="Abbasov M."/>
            <person name="Kaur K."/>
            <person name="Hamwieh A."/>
            <person name="Solovyev V."/>
            <person name="Salamov A."/>
            <person name="Braich B."/>
            <person name="Kosarev P."/>
            <person name="Mahmoud A."/>
            <person name="Hajiyev E."/>
            <person name="Babayeva S."/>
            <person name="Izzatullayeva V."/>
            <person name="Mammadov A."/>
            <person name="Mammadov A."/>
            <person name="Sharifova S."/>
            <person name="Ojaghi J."/>
            <person name="Eynullazada K."/>
            <person name="Bayramov B."/>
            <person name="Abdulazimova A."/>
            <person name="Shahmuradov I."/>
        </authorList>
    </citation>
    <scope>NUCLEOTIDE SEQUENCE [LARGE SCALE GENOMIC DNA]</scope>
    <source>
        <strain evidence="9">cv. AG2017</strain>
        <tissue evidence="8">Leaf</tissue>
    </source>
</reference>
<name>A0A2I0HI20_PUNGR</name>
<dbReference type="GO" id="GO:0005524">
    <property type="term" value="F:ATP binding"/>
    <property type="evidence" value="ECO:0007669"/>
    <property type="project" value="UniProtKB-KW"/>
</dbReference>
<feature type="region of interest" description="Disordered" evidence="6">
    <location>
        <begin position="141"/>
        <end position="167"/>
    </location>
</feature>
<keyword evidence="1" id="KW-0723">Serine/threonine-protein kinase</keyword>
<dbReference type="PROSITE" id="PS50011">
    <property type="entry name" value="PROTEIN_KINASE_DOM"/>
    <property type="match status" value="1"/>
</dbReference>
<keyword evidence="4" id="KW-0418">Kinase</keyword>
<dbReference type="FunFam" id="1.10.510.10:FF:001722">
    <property type="entry name" value="G-type lectin S-receptor-like serine/threonine-protein kinase B120"/>
    <property type="match status" value="1"/>
</dbReference>
<accession>A0A2I0HI20</accession>
<dbReference type="GO" id="GO:0005886">
    <property type="term" value="C:plasma membrane"/>
    <property type="evidence" value="ECO:0007669"/>
    <property type="project" value="TreeGrafter"/>
</dbReference>